<sequence>MNVRETGFDIHANSLLAATFSHPSEVLKNSVLSSAEKRCVLAAWASDAFAVRDNPWLRQLPGSPDTIPLKDILGALRRLDDEDDRPPPIHGGAALRPPRVEHMAEAVGF</sequence>
<reference evidence="1" key="1">
    <citation type="submission" date="2020-02" db="EMBL/GenBank/DDBJ databases">
        <title>Draft genome sequence of Candidatus Afipia apatlaquensis IBT-C3, a potential strain for decolorization of textile dyes.</title>
        <authorList>
            <person name="Sanchez-Reyes A."/>
            <person name="Breton-Deval L."/>
            <person name="Mangelson H."/>
            <person name="Sanchez-Flores A."/>
        </authorList>
    </citation>
    <scope>NUCLEOTIDE SEQUENCE [LARGE SCALE GENOMIC DNA]</scope>
    <source>
        <strain evidence="1">IBT-C3</strain>
    </source>
</reference>
<protein>
    <submittedName>
        <fullName evidence="1">Uncharacterized protein</fullName>
    </submittedName>
</protein>
<comment type="caution">
    <text evidence="1">The sequence shown here is derived from an EMBL/GenBank/DDBJ whole genome shotgun (WGS) entry which is preliminary data.</text>
</comment>
<organism evidence="1 2">
    <name type="scientific">Candidatus Afipia apatlaquensis</name>
    <dbReference type="NCBI Taxonomy" id="2712852"/>
    <lineage>
        <taxon>Bacteria</taxon>
        <taxon>Pseudomonadati</taxon>
        <taxon>Pseudomonadota</taxon>
        <taxon>Alphaproteobacteria</taxon>
        <taxon>Hyphomicrobiales</taxon>
        <taxon>Nitrobacteraceae</taxon>
        <taxon>Afipia</taxon>
    </lineage>
</organism>
<evidence type="ECO:0000313" key="1">
    <source>
        <dbReference type="EMBL" id="NGX98643.1"/>
    </source>
</evidence>
<gene>
    <name evidence="1" type="ORF">G4V63_26575</name>
</gene>
<accession>A0A7C9RIX0</accession>
<dbReference type="EMBL" id="JAAMRR010001353">
    <property type="protein sequence ID" value="NGX98643.1"/>
    <property type="molecule type" value="Genomic_DNA"/>
</dbReference>
<proteinExistence type="predicted"/>
<dbReference type="Proteomes" id="UP000480266">
    <property type="component" value="Unassembled WGS sequence"/>
</dbReference>
<evidence type="ECO:0000313" key="2">
    <source>
        <dbReference type="Proteomes" id="UP000480266"/>
    </source>
</evidence>
<name>A0A7C9RIX0_9BRAD</name>
<dbReference type="AlphaFoldDB" id="A0A7C9RIX0"/>
<keyword evidence="2" id="KW-1185">Reference proteome</keyword>